<feature type="domain" description="Metallo-beta-lactamase" evidence="1">
    <location>
        <begin position="22"/>
        <end position="185"/>
    </location>
</feature>
<dbReference type="GO" id="GO:0004190">
    <property type="term" value="F:aspartic-type endopeptidase activity"/>
    <property type="evidence" value="ECO:0007669"/>
    <property type="project" value="InterPro"/>
</dbReference>
<dbReference type="InterPro" id="IPR036866">
    <property type="entry name" value="RibonucZ/Hydroxyglut_hydro"/>
</dbReference>
<evidence type="ECO:0000313" key="3">
    <source>
        <dbReference type="Proteomes" id="UP000560658"/>
    </source>
</evidence>
<dbReference type="GO" id="GO:0102041">
    <property type="term" value="F:7,8-dihydropterin-6-yl-methyl-4-(beta-D-ribofuranosyl)aminobenzene 5'-phosphate synthase"/>
    <property type="evidence" value="ECO:0007669"/>
    <property type="project" value="UniProtKB-EC"/>
</dbReference>
<dbReference type="SUPFAM" id="SSF56281">
    <property type="entry name" value="Metallo-hydrolase/oxidoreductase"/>
    <property type="match status" value="1"/>
</dbReference>
<dbReference type="PANTHER" id="PTHR13754">
    <property type="entry name" value="METALLO-BETA-LACTAMASE SUPERFAMILY PROTEIN"/>
    <property type="match status" value="1"/>
</dbReference>
<dbReference type="PANTHER" id="PTHR13754:SF13">
    <property type="entry name" value="METALLO-BETA-LACTAMASE SUPERFAMILY PROTEIN (AFU_ORTHOLOGUE AFUA_3G07630)"/>
    <property type="match status" value="1"/>
</dbReference>
<keyword evidence="3" id="KW-1185">Reference proteome</keyword>
<dbReference type="PROSITE" id="PS00141">
    <property type="entry name" value="ASP_PROTEASE"/>
    <property type="match status" value="1"/>
</dbReference>
<name>A0A840D4S9_9BACE</name>
<protein>
    <submittedName>
        <fullName evidence="2">7, 8-dihydropterin-6-yl-methyl-4-(Beta-D-ribofuranosyl)aminobenzene 5'-phosphate synthase</fullName>
        <ecNumber evidence="2">2.5.1.105</ecNumber>
    </submittedName>
</protein>
<evidence type="ECO:0000313" key="2">
    <source>
        <dbReference type="EMBL" id="MBB4043695.1"/>
    </source>
</evidence>
<dbReference type="Gene3D" id="3.60.15.10">
    <property type="entry name" value="Ribonuclease Z/Hydroxyacylglutathione hydrolase-like"/>
    <property type="match status" value="1"/>
</dbReference>
<sequence>MSYQITTLVENCVYGRKLQAEHGLSLYIETPQYKLLFDTGASDLFIRNARLLDIDLRQVNYLILSHGHSDHTGGLHYFLDYNTRATVVCKREIFYPKFKDERENGIKQEQTSWDMTRFRFIDQQTELVPGVILFPVIDLVDGADTHFGRFYVDRNRVREPDTFLDELAMALVDAEGFSLISACSHRGITNILRAVRAAFPDLPCHLLLGGFHIHNAEEQKYGVIADYLRKFLPHRIGVCHCTGVDKYALFYREFGERVFYNYTGSKFLSP</sequence>
<dbReference type="Pfam" id="PF00753">
    <property type="entry name" value="Lactamase_B"/>
    <property type="match status" value="1"/>
</dbReference>
<comment type="caution">
    <text evidence="2">The sequence shown here is derived from an EMBL/GenBank/DDBJ whole genome shotgun (WGS) entry which is preliminary data.</text>
</comment>
<dbReference type="Proteomes" id="UP000560658">
    <property type="component" value="Unassembled WGS sequence"/>
</dbReference>
<accession>A0A840D4S9</accession>
<organism evidence="2 3">
    <name type="scientific">Bacteroides reticulotermitis</name>
    <dbReference type="NCBI Taxonomy" id="1133319"/>
    <lineage>
        <taxon>Bacteria</taxon>
        <taxon>Pseudomonadati</taxon>
        <taxon>Bacteroidota</taxon>
        <taxon>Bacteroidia</taxon>
        <taxon>Bacteroidales</taxon>
        <taxon>Bacteroidaceae</taxon>
        <taxon>Bacteroides</taxon>
    </lineage>
</organism>
<dbReference type="EC" id="2.5.1.105" evidence="2"/>
<dbReference type="InterPro" id="IPR001279">
    <property type="entry name" value="Metallo-B-lactamas"/>
</dbReference>
<proteinExistence type="predicted"/>
<dbReference type="GO" id="GO:0006508">
    <property type="term" value="P:proteolysis"/>
    <property type="evidence" value="ECO:0007669"/>
    <property type="project" value="InterPro"/>
</dbReference>
<dbReference type="EMBL" id="JACIER010000004">
    <property type="protein sequence ID" value="MBB4043695.1"/>
    <property type="molecule type" value="Genomic_DNA"/>
</dbReference>
<gene>
    <name evidence="2" type="ORF">GGR06_001477</name>
</gene>
<evidence type="ECO:0000259" key="1">
    <source>
        <dbReference type="SMART" id="SM00849"/>
    </source>
</evidence>
<dbReference type="SMART" id="SM00849">
    <property type="entry name" value="Lactamase_B"/>
    <property type="match status" value="1"/>
</dbReference>
<dbReference type="InterPro" id="IPR001969">
    <property type="entry name" value="Aspartic_peptidase_AS"/>
</dbReference>
<reference evidence="2" key="1">
    <citation type="submission" date="2020-08" db="EMBL/GenBank/DDBJ databases">
        <title>Genomic Encyclopedia of Type Strains, Phase IV (KMG-IV): sequencing the most valuable type-strain genomes for metagenomic binning, comparative biology and taxonomic classification.</title>
        <authorList>
            <person name="Goeker M."/>
        </authorList>
    </citation>
    <scope>NUCLEOTIDE SEQUENCE [LARGE SCALE GENOMIC DNA]</scope>
    <source>
        <strain evidence="2">DSM 105720</strain>
    </source>
</reference>
<keyword evidence="2" id="KW-0808">Transferase</keyword>
<dbReference type="CDD" id="cd07713">
    <property type="entry name" value="DHPS-like_MBL-fold"/>
    <property type="match status" value="1"/>
</dbReference>
<dbReference type="InterPro" id="IPR052926">
    <property type="entry name" value="Metallo-beta-lactamase_dom"/>
</dbReference>
<dbReference type="AlphaFoldDB" id="A0A840D4S9"/>
<dbReference type="InterPro" id="IPR041712">
    <property type="entry name" value="DHPS-like_MBL-fold"/>
</dbReference>
<dbReference type="RefSeq" id="WP_044165539.1">
    <property type="nucleotide sequence ID" value="NZ_JACIER010000004.1"/>
</dbReference>